<dbReference type="AlphaFoldDB" id="L1J361"/>
<evidence type="ECO:0000256" key="1">
    <source>
        <dbReference type="SAM" id="MobiDB-lite"/>
    </source>
</evidence>
<gene>
    <name evidence="2" type="ORF">GUITHDRAFT_111111</name>
</gene>
<name>L1J361_GUITC</name>
<evidence type="ECO:0000313" key="4">
    <source>
        <dbReference type="Proteomes" id="UP000011087"/>
    </source>
</evidence>
<dbReference type="eggNOG" id="ENOG502SGHG">
    <property type="taxonomic scope" value="Eukaryota"/>
</dbReference>
<organism evidence="2">
    <name type="scientific">Guillardia theta (strain CCMP2712)</name>
    <name type="common">Cryptophyte</name>
    <dbReference type="NCBI Taxonomy" id="905079"/>
    <lineage>
        <taxon>Eukaryota</taxon>
        <taxon>Cryptophyceae</taxon>
        <taxon>Pyrenomonadales</taxon>
        <taxon>Geminigeraceae</taxon>
        <taxon>Guillardia</taxon>
    </lineage>
</organism>
<reference evidence="4" key="2">
    <citation type="submission" date="2012-11" db="EMBL/GenBank/DDBJ databases">
        <authorList>
            <person name="Kuo A."/>
            <person name="Curtis B.A."/>
            <person name="Tanifuji G."/>
            <person name="Burki F."/>
            <person name="Gruber A."/>
            <person name="Irimia M."/>
            <person name="Maruyama S."/>
            <person name="Arias M.C."/>
            <person name="Ball S.G."/>
            <person name="Gile G.H."/>
            <person name="Hirakawa Y."/>
            <person name="Hopkins J.F."/>
            <person name="Rensing S.A."/>
            <person name="Schmutz J."/>
            <person name="Symeonidi A."/>
            <person name="Elias M."/>
            <person name="Eveleigh R.J."/>
            <person name="Herman E.K."/>
            <person name="Klute M.J."/>
            <person name="Nakayama T."/>
            <person name="Obornik M."/>
            <person name="Reyes-Prieto A."/>
            <person name="Armbrust E.V."/>
            <person name="Aves S.J."/>
            <person name="Beiko R.G."/>
            <person name="Coutinho P."/>
            <person name="Dacks J.B."/>
            <person name="Durnford D.G."/>
            <person name="Fast N.M."/>
            <person name="Green B.R."/>
            <person name="Grisdale C."/>
            <person name="Hempe F."/>
            <person name="Henrissat B."/>
            <person name="Hoppner M.P."/>
            <person name="Ishida K.-I."/>
            <person name="Kim E."/>
            <person name="Koreny L."/>
            <person name="Kroth P.G."/>
            <person name="Liu Y."/>
            <person name="Malik S.-B."/>
            <person name="Maier U.G."/>
            <person name="McRose D."/>
            <person name="Mock T."/>
            <person name="Neilson J.A."/>
            <person name="Onodera N.T."/>
            <person name="Poole A.M."/>
            <person name="Pritham E.J."/>
            <person name="Richards T.A."/>
            <person name="Rocap G."/>
            <person name="Roy S.W."/>
            <person name="Sarai C."/>
            <person name="Schaack S."/>
            <person name="Shirato S."/>
            <person name="Slamovits C.H."/>
            <person name="Spencer D.F."/>
            <person name="Suzuki S."/>
            <person name="Worden A.Z."/>
            <person name="Zauner S."/>
            <person name="Barry K."/>
            <person name="Bell C."/>
            <person name="Bharti A.K."/>
            <person name="Crow J.A."/>
            <person name="Grimwood J."/>
            <person name="Kramer R."/>
            <person name="Lindquist E."/>
            <person name="Lucas S."/>
            <person name="Salamov A."/>
            <person name="McFadden G.I."/>
            <person name="Lane C.E."/>
            <person name="Keeling P.J."/>
            <person name="Gray M.W."/>
            <person name="Grigoriev I.V."/>
            <person name="Archibald J.M."/>
        </authorList>
    </citation>
    <scope>NUCLEOTIDE SEQUENCE</scope>
    <source>
        <strain evidence="4">CCMP2712</strain>
    </source>
</reference>
<dbReference type="OrthoDB" id="426395at2759"/>
<sequence>MSGQGRRGGHGGRAKRAWLTVRDARGEAMEEEESLQQSCLRQHAIDKRIDDFLVRGGGQGRCMNLWNWEESSFRSRLRRRWLRCSIRYTYTAPQSRHEQPGASSARDPPPSDVRNVEGVSADGKESPAASTSMLSRTFTPRKTISERIWGAYLDAPRPKPCKKEVDEAFAFLKKVETPLLKKGCMTAVDCCSGHGLFGLLPQVAQVKFAEGDIAETLPALLDSQAPSHEARQGVRVFAIHACNYLTDVIMDACVERSVSFAVMPCCHADRFNGRVRHAASLLEVPLAHFVDIARIGSLHVSLRMVPATVTPENRVIIANPREGEGGDRGRFDAREHEALKEVLALPALVSPSQRLSALASFTESNLHACLTQSV</sequence>
<dbReference type="GeneID" id="17299535"/>
<proteinExistence type="predicted"/>
<reference evidence="2 4" key="1">
    <citation type="journal article" date="2012" name="Nature">
        <title>Algal genomes reveal evolutionary mosaicism and the fate of nucleomorphs.</title>
        <authorList>
            <consortium name="DOE Joint Genome Institute"/>
            <person name="Curtis B.A."/>
            <person name="Tanifuji G."/>
            <person name="Burki F."/>
            <person name="Gruber A."/>
            <person name="Irimia M."/>
            <person name="Maruyama S."/>
            <person name="Arias M.C."/>
            <person name="Ball S.G."/>
            <person name="Gile G.H."/>
            <person name="Hirakawa Y."/>
            <person name="Hopkins J.F."/>
            <person name="Kuo A."/>
            <person name="Rensing S.A."/>
            <person name="Schmutz J."/>
            <person name="Symeonidi A."/>
            <person name="Elias M."/>
            <person name="Eveleigh R.J."/>
            <person name="Herman E.K."/>
            <person name="Klute M.J."/>
            <person name="Nakayama T."/>
            <person name="Obornik M."/>
            <person name="Reyes-Prieto A."/>
            <person name="Armbrust E.V."/>
            <person name="Aves S.J."/>
            <person name="Beiko R.G."/>
            <person name="Coutinho P."/>
            <person name="Dacks J.B."/>
            <person name="Durnford D.G."/>
            <person name="Fast N.M."/>
            <person name="Green B.R."/>
            <person name="Grisdale C.J."/>
            <person name="Hempel F."/>
            <person name="Henrissat B."/>
            <person name="Hoppner M.P."/>
            <person name="Ishida K."/>
            <person name="Kim E."/>
            <person name="Koreny L."/>
            <person name="Kroth P.G."/>
            <person name="Liu Y."/>
            <person name="Malik S.B."/>
            <person name="Maier U.G."/>
            <person name="McRose D."/>
            <person name="Mock T."/>
            <person name="Neilson J.A."/>
            <person name="Onodera N.T."/>
            <person name="Poole A.M."/>
            <person name="Pritham E.J."/>
            <person name="Richards T.A."/>
            <person name="Rocap G."/>
            <person name="Roy S.W."/>
            <person name="Sarai C."/>
            <person name="Schaack S."/>
            <person name="Shirato S."/>
            <person name="Slamovits C.H."/>
            <person name="Spencer D.F."/>
            <person name="Suzuki S."/>
            <person name="Worden A.Z."/>
            <person name="Zauner S."/>
            <person name="Barry K."/>
            <person name="Bell C."/>
            <person name="Bharti A.K."/>
            <person name="Crow J.A."/>
            <person name="Grimwood J."/>
            <person name="Kramer R."/>
            <person name="Lindquist E."/>
            <person name="Lucas S."/>
            <person name="Salamov A."/>
            <person name="McFadden G.I."/>
            <person name="Lane C.E."/>
            <person name="Keeling P.J."/>
            <person name="Gray M.W."/>
            <person name="Grigoriev I.V."/>
            <person name="Archibald J.M."/>
        </authorList>
    </citation>
    <scope>NUCLEOTIDE SEQUENCE</scope>
    <source>
        <strain evidence="2 4">CCMP2712</strain>
    </source>
</reference>
<accession>L1J361</accession>
<protein>
    <recommendedName>
        <fullName evidence="5">Methyltransferase domain-containing protein</fullName>
    </recommendedName>
</protein>
<evidence type="ECO:0008006" key="5">
    <source>
        <dbReference type="Google" id="ProtNLM"/>
    </source>
</evidence>
<evidence type="ECO:0000313" key="2">
    <source>
        <dbReference type="EMBL" id="EKX42742.1"/>
    </source>
</evidence>
<keyword evidence="4" id="KW-1185">Reference proteome</keyword>
<dbReference type="HOGENOM" id="CLU_740704_0_0_1"/>
<evidence type="ECO:0000313" key="3">
    <source>
        <dbReference type="EnsemblProtists" id="EKX42742"/>
    </source>
</evidence>
<dbReference type="KEGG" id="gtt:GUITHDRAFT_111111"/>
<dbReference type="PaxDb" id="55529-EKX42742"/>
<feature type="region of interest" description="Disordered" evidence="1">
    <location>
        <begin position="93"/>
        <end position="134"/>
    </location>
</feature>
<dbReference type="RefSeq" id="XP_005829722.1">
    <property type="nucleotide sequence ID" value="XM_005829665.1"/>
</dbReference>
<dbReference type="EMBL" id="JH993014">
    <property type="protein sequence ID" value="EKX42742.1"/>
    <property type="molecule type" value="Genomic_DNA"/>
</dbReference>
<dbReference type="Proteomes" id="UP000011087">
    <property type="component" value="Unassembled WGS sequence"/>
</dbReference>
<dbReference type="EnsemblProtists" id="EKX42742">
    <property type="protein sequence ID" value="EKX42742"/>
    <property type="gene ID" value="GUITHDRAFT_111111"/>
</dbReference>
<reference evidence="3" key="3">
    <citation type="submission" date="2015-06" db="UniProtKB">
        <authorList>
            <consortium name="EnsemblProtists"/>
        </authorList>
    </citation>
    <scope>IDENTIFICATION</scope>
</reference>